<evidence type="ECO:0000256" key="3">
    <source>
        <dbReference type="ARBA" id="ARBA00022989"/>
    </source>
</evidence>
<dbReference type="AlphaFoldDB" id="A0A4V2YI85"/>
<evidence type="ECO:0000256" key="2">
    <source>
        <dbReference type="ARBA" id="ARBA00022692"/>
    </source>
</evidence>
<dbReference type="PANTHER" id="PTHR42718:SF39">
    <property type="entry name" value="ACTINORHODIN TRANSPORTER-RELATED"/>
    <property type="match status" value="1"/>
</dbReference>
<evidence type="ECO:0000256" key="5">
    <source>
        <dbReference type="SAM" id="Phobius"/>
    </source>
</evidence>
<dbReference type="Proteomes" id="UP000295302">
    <property type="component" value="Unassembled WGS sequence"/>
</dbReference>
<feature type="transmembrane region" description="Helical" evidence="5">
    <location>
        <begin position="25"/>
        <end position="45"/>
    </location>
</feature>
<dbReference type="PROSITE" id="PS50850">
    <property type="entry name" value="MFS"/>
    <property type="match status" value="1"/>
</dbReference>
<feature type="transmembrane region" description="Helical" evidence="5">
    <location>
        <begin position="285"/>
        <end position="309"/>
    </location>
</feature>
<dbReference type="Gene3D" id="1.20.1720.10">
    <property type="entry name" value="Multidrug resistance protein D"/>
    <property type="match status" value="1"/>
</dbReference>
<dbReference type="EMBL" id="SMKQ01000247">
    <property type="protein sequence ID" value="TDD33867.1"/>
    <property type="molecule type" value="Genomic_DNA"/>
</dbReference>
<dbReference type="InterPro" id="IPR011701">
    <property type="entry name" value="MFS"/>
</dbReference>
<keyword evidence="8" id="KW-1185">Reference proteome</keyword>
<feature type="transmembrane region" description="Helical" evidence="5">
    <location>
        <begin position="185"/>
        <end position="206"/>
    </location>
</feature>
<feature type="transmembrane region" description="Helical" evidence="5">
    <location>
        <begin position="450"/>
        <end position="472"/>
    </location>
</feature>
<evidence type="ECO:0000313" key="7">
    <source>
        <dbReference type="EMBL" id="TDD33867.1"/>
    </source>
</evidence>
<keyword evidence="2 5" id="KW-0812">Transmembrane</keyword>
<feature type="transmembrane region" description="Helical" evidence="5">
    <location>
        <begin position="350"/>
        <end position="373"/>
    </location>
</feature>
<dbReference type="Gene3D" id="1.20.1250.20">
    <property type="entry name" value="MFS general substrate transporter like domains"/>
    <property type="match status" value="1"/>
</dbReference>
<feature type="transmembrane region" description="Helical" evidence="5">
    <location>
        <begin position="118"/>
        <end position="139"/>
    </location>
</feature>
<dbReference type="OrthoDB" id="783189at2"/>
<comment type="subcellular location">
    <subcellularLocation>
        <location evidence="1">Cell membrane</location>
        <topology evidence="1">Multi-pass membrane protein</topology>
    </subcellularLocation>
</comment>
<comment type="caution">
    <text evidence="7">The sequence shown here is derived from an EMBL/GenBank/DDBJ whole genome shotgun (WGS) entry which is preliminary data.</text>
</comment>
<dbReference type="GO" id="GO:0005886">
    <property type="term" value="C:plasma membrane"/>
    <property type="evidence" value="ECO:0007669"/>
    <property type="project" value="UniProtKB-SubCell"/>
</dbReference>
<evidence type="ECO:0000256" key="4">
    <source>
        <dbReference type="ARBA" id="ARBA00023136"/>
    </source>
</evidence>
<evidence type="ECO:0000313" key="8">
    <source>
        <dbReference type="Proteomes" id="UP000295302"/>
    </source>
</evidence>
<feature type="transmembrane region" description="Helical" evidence="5">
    <location>
        <begin position="151"/>
        <end position="173"/>
    </location>
</feature>
<dbReference type="InterPro" id="IPR036259">
    <property type="entry name" value="MFS_trans_sf"/>
</dbReference>
<sequence length="491" mass="50388">MSHASDRAAGPTAAAVAPAAYPKRWAAAIVMMIAALLDLIDASIVNTALPSIGRSLHASPAELEWTVSAYMLGFAATLIIAGHLGDRFGRKRLFLTGVACFALASAGSAIASDPGHLITARALQGVAAAALLPQVLGSVRTMFDGAERGKVFALFGVTAGVANAAGVLLGGVLTDWDLFGWGWRTIFAVNIPIAAGVLLLGAKWIPTSRERTGGRIDVAGNLILALCLVAIVLPLVEGRSNGWPLWGWICLAGGVLALAALVGYESWRRIEHPLLPAALFKRPAFGSGLLIQLLFSAGMSGFFLVFTIWVQTGQGYTPSQAGVLMIAMSAGSFISAPVVITLVAKIGRNILVIGNLLMAGGLLWVQCAVNGAAPWHTGAWPLVPGLLVAGIGLGFVVVPLVDIVLTAVPEHLAGGASGIFSTAQQFGGALGVAIIGNLFFTHASRGLTGAITHAAPWAIGTFLICAALCLGLPGKILTRRLAGSSSALDPA</sequence>
<proteinExistence type="predicted"/>
<feature type="transmembrane region" description="Helical" evidence="5">
    <location>
        <begin position="93"/>
        <end position="112"/>
    </location>
</feature>
<reference evidence="7 8" key="1">
    <citation type="submission" date="2019-03" db="EMBL/GenBank/DDBJ databases">
        <title>Draft genome sequences of novel Actinobacteria.</title>
        <authorList>
            <person name="Sahin N."/>
            <person name="Ay H."/>
            <person name="Saygin H."/>
        </authorList>
    </citation>
    <scope>NUCLEOTIDE SEQUENCE [LARGE SCALE GENOMIC DNA]</scope>
    <source>
        <strain evidence="7 8">CH32</strain>
    </source>
</reference>
<evidence type="ECO:0000259" key="6">
    <source>
        <dbReference type="PROSITE" id="PS50850"/>
    </source>
</evidence>
<dbReference type="PANTHER" id="PTHR42718">
    <property type="entry name" value="MAJOR FACILITATOR SUPERFAMILY MULTIDRUG TRANSPORTER MFSC"/>
    <property type="match status" value="1"/>
</dbReference>
<feature type="transmembrane region" description="Helical" evidence="5">
    <location>
        <begin position="379"/>
        <end position="405"/>
    </location>
</feature>
<dbReference type="Pfam" id="PF07690">
    <property type="entry name" value="MFS_1"/>
    <property type="match status" value="1"/>
</dbReference>
<feature type="transmembrane region" description="Helical" evidence="5">
    <location>
        <begin position="242"/>
        <end position="264"/>
    </location>
</feature>
<feature type="transmembrane region" description="Helical" evidence="5">
    <location>
        <begin position="218"/>
        <end position="236"/>
    </location>
</feature>
<feature type="domain" description="Major facilitator superfamily (MFS) profile" evidence="6">
    <location>
        <begin position="27"/>
        <end position="491"/>
    </location>
</feature>
<protein>
    <submittedName>
        <fullName evidence="7">MFS transporter</fullName>
    </submittedName>
</protein>
<evidence type="ECO:0000256" key="1">
    <source>
        <dbReference type="ARBA" id="ARBA00004651"/>
    </source>
</evidence>
<feature type="transmembrane region" description="Helical" evidence="5">
    <location>
        <begin position="321"/>
        <end position="343"/>
    </location>
</feature>
<dbReference type="InterPro" id="IPR020846">
    <property type="entry name" value="MFS_dom"/>
</dbReference>
<dbReference type="PRINTS" id="PR01036">
    <property type="entry name" value="TCRTETB"/>
</dbReference>
<dbReference type="CDD" id="cd17321">
    <property type="entry name" value="MFS_MMR_MDR_like"/>
    <property type="match status" value="1"/>
</dbReference>
<dbReference type="GO" id="GO:0022857">
    <property type="term" value="F:transmembrane transporter activity"/>
    <property type="evidence" value="ECO:0007669"/>
    <property type="project" value="InterPro"/>
</dbReference>
<feature type="transmembrane region" description="Helical" evidence="5">
    <location>
        <begin position="426"/>
        <end position="444"/>
    </location>
</feature>
<keyword evidence="3 5" id="KW-1133">Transmembrane helix</keyword>
<keyword evidence="4 5" id="KW-0472">Membrane</keyword>
<name>A0A4V2YI85_9ACTN</name>
<dbReference type="SUPFAM" id="SSF103473">
    <property type="entry name" value="MFS general substrate transporter"/>
    <property type="match status" value="1"/>
</dbReference>
<feature type="transmembrane region" description="Helical" evidence="5">
    <location>
        <begin position="65"/>
        <end position="81"/>
    </location>
</feature>
<gene>
    <name evidence="7" type="ORF">E1286_41565</name>
</gene>
<accession>A0A4V2YI85</accession>
<organism evidence="7 8">
    <name type="scientific">Nonomuraea terrae</name>
    <dbReference type="NCBI Taxonomy" id="2530383"/>
    <lineage>
        <taxon>Bacteria</taxon>
        <taxon>Bacillati</taxon>
        <taxon>Actinomycetota</taxon>
        <taxon>Actinomycetes</taxon>
        <taxon>Streptosporangiales</taxon>
        <taxon>Streptosporangiaceae</taxon>
        <taxon>Nonomuraea</taxon>
    </lineage>
</organism>
<dbReference type="RefSeq" id="WP_132621957.1">
    <property type="nucleotide sequence ID" value="NZ_SMKQ01000247.1"/>
</dbReference>